<keyword evidence="2" id="KW-1185">Reference proteome</keyword>
<dbReference type="Proteomes" id="UP000663722">
    <property type="component" value="Chromosome"/>
</dbReference>
<sequence>MIRRFYEKNICSSRSHASRPVIIRTLIQIVRTLIHLIKGLAGFPLRRIYGNFLAYKQDQNQDNPRIL</sequence>
<dbReference type="AlphaFoldDB" id="A0A975GVN5"/>
<reference evidence="1" key="1">
    <citation type="journal article" date="2021" name="Microb. Physiol.">
        <title>Proteogenomic Insights into the Physiology of Marine, Sulfate-Reducing, Filamentous Desulfonema limicola and Desulfonema magnum.</title>
        <authorList>
            <person name="Schnaars V."/>
            <person name="Wohlbrand L."/>
            <person name="Scheve S."/>
            <person name="Hinrichs C."/>
            <person name="Reinhardt R."/>
            <person name="Rabus R."/>
        </authorList>
    </citation>
    <scope>NUCLEOTIDE SEQUENCE</scope>
    <source>
        <strain evidence="1">4be13</strain>
    </source>
</reference>
<organism evidence="1 2">
    <name type="scientific">Desulfonema magnum</name>
    <dbReference type="NCBI Taxonomy" id="45655"/>
    <lineage>
        <taxon>Bacteria</taxon>
        <taxon>Pseudomonadati</taxon>
        <taxon>Thermodesulfobacteriota</taxon>
        <taxon>Desulfobacteria</taxon>
        <taxon>Desulfobacterales</taxon>
        <taxon>Desulfococcaceae</taxon>
        <taxon>Desulfonema</taxon>
    </lineage>
</organism>
<name>A0A975GVN5_9BACT</name>
<gene>
    <name evidence="1" type="ORF">dnm_096710</name>
</gene>
<dbReference type="EMBL" id="CP061800">
    <property type="protein sequence ID" value="QTA93568.1"/>
    <property type="molecule type" value="Genomic_DNA"/>
</dbReference>
<proteinExistence type="predicted"/>
<accession>A0A975GVN5</accession>
<evidence type="ECO:0000313" key="1">
    <source>
        <dbReference type="EMBL" id="QTA93568.1"/>
    </source>
</evidence>
<dbReference type="KEGG" id="dmm:dnm_096710"/>
<evidence type="ECO:0000313" key="2">
    <source>
        <dbReference type="Proteomes" id="UP000663722"/>
    </source>
</evidence>
<protein>
    <submittedName>
        <fullName evidence="1">Uncharacterized protein</fullName>
    </submittedName>
</protein>